<organism evidence="3">
    <name type="scientific">Diabrotica virgifera virgifera</name>
    <name type="common">western corn rootworm</name>
    <dbReference type="NCBI Taxonomy" id="50390"/>
    <lineage>
        <taxon>Eukaryota</taxon>
        <taxon>Metazoa</taxon>
        <taxon>Ecdysozoa</taxon>
        <taxon>Arthropoda</taxon>
        <taxon>Hexapoda</taxon>
        <taxon>Insecta</taxon>
        <taxon>Pterygota</taxon>
        <taxon>Neoptera</taxon>
        <taxon>Endopterygota</taxon>
        <taxon>Coleoptera</taxon>
        <taxon>Polyphaga</taxon>
        <taxon>Cucujiformia</taxon>
        <taxon>Chrysomeloidea</taxon>
        <taxon>Chrysomelidae</taxon>
        <taxon>Galerucinae</taxon>
        <taxon>Diabroticina</taxon>
        <taxon>Diabroticites</taxon>
        <taxon>Diabrotica</taxon>
    </lineage>
</organism>
<evidence type="ECO:0000256" key="2">
    <source>
        <dbReference type="SAM" id="SignalP"/>
    </source>
</evidence>
<evidence type="ECO:0000313" key="3">
    <source>
        <dbReference type="RefSeq" id="XP_028140024.1"/>
    </source>
</evidence>
<dbReference type="RefSeq" id="XP_028140024.1">
    <property type="nucleotide sequence ID" value="XM_028284223.1"/>
</dbReference>
<sequence length="337" mass="37361">MKLFFFLAILTIVHSDQITKVRKLIQSFNYEDDQTEKLISETRTLIATTQTEMESLQNTARILMQNSIQVLGTNIRNLSDYSNEKTAELIIFLKNEIDVAVSHKRTTDPVSDECLLVYDYLGTLQTSFGQRLEVALTTAVRNANLTIRRDLDSMGAKVSELAVLNMTLDLCEEVSACVLEVSQKAVDYNTEFIADFTEINSKMNSVPQDALNAAILIANSTVYEDEDYACNSAIIMLSCIESFDDNTTDTTTTWLPPDLPISTEPAPFTITPEPATVSVDTDTPGPYTATSDTDTPEPDPDTSNAPDIDSTTPQVTTPTPIHIRCRLTTRSNVYLNN</sequence>
<protein>
    <submittedName>
        <fullName evidence="3">Uncharacterized protein LOC114334187</fullName>
    </submittedName>
</protein>
<name>A0A6P7FUA3_DIAVI</name>
<gene>
    <name evidence="3" type="primary">LOC114334187</name>
</gene>
<feature type="chain" id="PRO_5027739675" evidence="2">
    <location>
        <begin position="16"/>
        <end position="337"/>
    </location>
</feature>
<evidence type="ECO:0000256" key="1">
    <source>
        <dbReference type="SAM" id="MobiDB-lite"/>
    </source>
</evidence>
<dbReference type="InParanoid" id="A0A6P7FUA3"/>
<dbReference type="AlphaFoldDB" id="A0A6P7FUA3"/>
<feature type="signal peptide" evidence="2">
    <location>
        <begin position="1"/>
        <end position="15"/>
    </location>
</feature>
<proteinExistence type="predicted"/>
<feature type="compositionally biased region" description="Polar residues" evidence="1">
    <location>
        <begin position="309"/>
        <end position="319"/>
    </location>
</feature>
<reference evidence="3" key="1">
    <citation type="submission" date="2025-08" db="UniProtKB">
        <authorList>
            <consortium name="RefSeq"/>
        </authorList>
    </citation>
    <scope>IDENTIFICATION</scope>
    <source>
        <tissue evidence="3">Whole insect</tissue>
    </source>
</reference>
<accession>A0A6P7FUA3</accession>
<keyword evidence="2" id="KW-0732">Signal</keyword>
<feature type="region of interest" description="Disordered" evidence="1">
    <location>
        <begin position="268"/>
        <end position="320"/>
    </location>
</feature>